<proteinExistence type="predicted"/>
<dbReference type="EMBL" id="NBAG03000240">
    <property type="protein sequence ID" value="PNI64954.1"/>
    <property type="molecule type" value="Genomic_DNA"/>
</dbReference>
<evidence type="ECO:0000313" key="1">
    <source>
        <dbReference type="EMBL" id="PNI64954.1"/>
    </source>
</evidence>
<dbReference type="AlphaFoldDB" id="A0A2J8MZL9"/>
<evidence type="ECO:0000313" key="2">
    <source>
        <dbReference type="Proteomes" id="UP000236370"/>
    </source>
</evidence>
<organism evidence="1 2">
    <name type="scientific">Pan troglodytes</name>
    <name type="common">Chimpanzee</name>
    <dbReference type="NCBI Taxonomy" id="9598"/>
    <lineage>
        <taxon>Eukaryota</taxon>
        <taxon>Metazoa</taxon>
        <taxon>Chordata</taxon>
        <taxon>Craniata</taxon>
        <taxon>Vertebrata</taxon>
        <taxon>Euteleostomi</taxon>
        <taxon>Mammalia</taxon>
        <taxon>Eutheria</taxon>
        <taxon>Euarchontoglires</taxon>
        <taxon>Primates</taxon>
        <taxon>Haplorrhini</taxon>
        <taxon>Catarrhini</taxon>
        <taxon>Hominidae</taxon>
        <taxon>Pan</taxon>
    </lineage>
</organism>
<protein>
    <submittedName>
        <fullName evidence="1">mTERF2 isoform 5</fullName>
    </submittedName>
</protein>
<comment type="caution">
    <text evidence="1">The sequence shown here is derived from an EMBL/GenBank/DDBJ whole genome shotgun (WGS) entry which is preliminary data.</text>
</comment>
<accession>A0A2J8MZL9</accession>
<feature type="non-terminal residue" evidence="1">
    <location>
        <position position="33"/>
    </location>
</feature>
<reference evidence="1 2" key="1">
    <citation type="submission" date="2017-12" db="EMBL/GenBank/DDBJ databases">
        <title>High-resolution comparative analysis of great ape genomes.</title>
        <authorList>
            <person name="Pollen A."/>
            <person name="Hastie A."/>
            <person name="Hormozdiari F."/>
            <person name="Dougherty M."/>
            <person name="Liu R."/>
            <person name="Chaisson M."/>
            <person name="Hoppe E."/>
            <person name="Hill C."/>
            <person name="Pang A."/>
            <person name="Hillier L."/>
            <person name="Baker C."/>
            <person name="Armstrong J."/>
            <person name="Shendure J."/>
            <person name="Paten B."/>
            <person name="Wilson R."/>
            <person name="Chao H."/>
            <person name="Schneider V."/>
            <person name="Ventura M."/>
            <person name="Kronenberg Z."/>
            <person name="Murali S."/>
            <person name="Gordon D."/>
            <person name="Cantsilieris S."/>
            <person name="Munson K."/>
            <person name="Nelson B."/>
            <person name="Raja A."/>
            <person name="Underwood J."/>
            <person name="Diekhans M."/>
            <person name="Fiddes I."/>
            <person name="Haussler D."/>
            <person name="Eichler E."/>
        </authorList>
    </citation>
    <scope>NUCLEOTIDE SEQUENCE [LARGE SCALE GENOMIC DNA]</scope>
    <source>
        <strain evidence="1">Yerkes chimp pedigree #C0471</strain>
    </source>
</reference>
<dbReference type="Proteomes" id="UP000236370">
    <property type="component" value="Unassembled WGS sequence"/>
</dbReference>
<name>A0A2J8MZL9_PANTR</name>
<gene>
    <name evidence="1" type="ORF">CK820_G0016012</name>
</gene>
<sequence length="33" mass="4064">MLWKLLLRSQSCRLCSFRKMRSPPKYRPFLACF</sequence>